<reference evidence="2" key="1">
    <citation type="submission" date="2017-07" db="EMBL/GenBank/DDBJ databases">
        <title>Taro Niue Genome Assembly and Annotation.</title>
        <authorList>
            <person name="Atibalentja N."/>
            <person name="Keating K."/>
            <person name="Fields C.J."/>
        </authorList>
    </citation>
    <scope>NUCLEOTIDE SEQUENCE</scope>
    <source>
        <strain evidence="2">Niue_2</strain>
        <tissue evidence="2">Leaf</tissue>
    </source>
</reference>
<feature type="non-terminal residue" evidence="2">
    <location>
        <position position="246"/>
    </location>
</feature>
<keyword evidence="3" id="KW-1185">Reference proteome</keyword>
<feature type="coiled-coil region" evidence="1">
    <location>
        <begin position="188"/>
        <end position="225"/>
    </location>
</feature>
<accession>A0A843VVD1</accession>
<comment type="caution">
    <text evidence="2">The sequence shown here is derived from an EMBL/GenBank/DDBJ whole genome shotgun (WGS) entry which is preliminary data.</text>
</comment>
<keyword evidence="1" id="KW-0175">Coiled coil</keyword>
<dbReference type="OrthoDB" id="1427441at2759"/>
<name>A0A843VVD1_COLES</name>
<evidence type="ECO:0000256" key="1">
    <source>
        <dbReference type="SAM" id="Coils"/>
    </source>
</evidence>
<gene>
    <name evidence="2" type="ORF">Taro_027800</name>
</gene>
<organism evidence="2 3">
    <name type="scientific">Colocasia esculenta</name>
    <name type="common">Wild taro</name>
    <name type="synonym">Arum esculentum</name>
    <dbReference type="NCBI Taxonomy" id="4460"/>
    <lineage>
        <taxon>Eukaryota</taxon>
        <taxon>Viridiplantae</taxon>
        <taxon>Streptophyta</taxon>
        <taxon>Embryophyta</taxon>
        <taxon>Tracheophyta</taxon>
        <taxon>Spermatophyta</taxon>
        <taxon>Magnoliopsida</taxon>
        <taxon>Liliopsida</taxon>
        <taxon>Araceae</taxon>
        <taxon>Aroideae</taxon>
        <taxon>Colocasieae</taxon>
        <taxon>Colocasia</taxon>
    </lineage>
</organism>
<sequence>VHRLHHLHRLGGGALAVEGRLGESPKGGWLMDINGMSPWFEDMEWALMQISLRHFNGKSLDDVIASVPTGVDSSDWQTMCEMWTNGDEWSNMHGRNPHQLELFKMGQCKDLTDGGESWVDKESRRQYESMAQLMAPSSEVDVESHTPAIAEEALILVMGKYRPARVRCAGSGETLSTWYKSTTTFGSLEQEKIMQEQLKAQEEKLKAQVEEITQIREKITRLKHMAMKVNEMSTLLSQIQVSQIHT</sequence>
<dbReference type="EMBL" id="NMUH01001758">
    <property type="protein sequence ID" value="MQL95139.1"/>
    <property type="molecule type" value="Genomic_DNA"/>
</dbReference>
<evidence type="ECO:0000313" key="3">
    <source>
        <dbReference type="Proteomes" id="UP000652761"/>
    </source>
</evidence>
<proteinExistence type="predicted"/>
<evidence type="ECO:0000313" key="2">
    <source>
        <dbReference type="EMBL" id="MQL95139.1"/>
    </source>
</evidence>
<dbReference type="AlphaFoldDB" id="A0A843VVD1"/>
<dbReference type="Proteomes" id="UP000652761">
    <property type="component" value="Unassembled WGS sequence"/>
</dbReference>
<protein>
    <submittedName>
        <fullName evidence="2">Uncharacterized protein</fullName>
    </submittedName>
</protein>